<dbReference type="OrthoDB" id="1323754at2759"/>
<name>A0A2G2V2F9_CAPBA</name>
<gene>
    <name evidence="1" type="ORF">CQW23_33253</name>
</gene>
<reference evidence="2" key="2">
    <citation type="journal article" date="2017" name="J. Anim. Genet.">
        <title>Multiple reference genome sequences of hot pepper reveal the massive evolution of plant disease resistance genes by retroduplication.</title>
        <authorList>
            <person name="Kim S."/>
            <person name="Park J."/>
            <person name="Yeom S.-I."/>
            <person name="Kim Y.-M."/>
            <person name="Seo E."/>
            <person name="Kim K.-T."/>
            <person name="Kim M.-S."/>
            <person name="Lee J.M."/>
            <person name="Cheong K."/>
            <person name="Shin H.-S."/>
            <person name="Kim S.-B."/>
            <person name="Han K."/>
            <person name="Lee J."/>
            <person name="Park M."/>
            <person name="Lee H.-A."/>
            <person name="Lee H.-Y."/>
            <person name="Lee Y."/>
            <person name="Oh S."/>
            <person name="Lee J.H."/>
            <person name="Choi E."/>
            <person name="Choi E."/>
            <person name="Lee S.E."/>
            <person name="Jeon J."/>
            <person name="Kim H."/>
            <person name="Choi G."/>
            <person name="Song H."/>
            <person name="Lee J."/>
            <person name="Lee S.-C."/>
            <person name="Kwon J.-K."/>
            <person name="Lee H.-Y."/>
            <person name="Koo N."/>
            <person name="Hong Y."/>
            <person name="Kim R.W."/>
            <person name="Kang W.-H."/>
            <person name="Huh J.H."/>
            <person name="Kang B.-C."/>
            <person name="Yang T.-J."/>
            <person name="Lee Y.-H."/>
            <person name="Bennetzen J.L."/>
            <person name="Choi D."/>
        </authorList>
    </citation>
    <scope>NUCLEOTIDE SEQUENCE [LARGE SCALE GENOMIC DNA]</scope>
    <source>
        <strain evidence="2">cv. PBC81</strain>
    </source>
</reference>
<evidence type="ECO:0000313" key="1">
    <source>
        <dbReference type="EMBL" id="PHT27149.1"/>
    </source>
</evidence>
<evidence type="ECO:0000313" key="2">
    <source>
        <dbReference type="Proteomes" id="UP000224567"/>
    </source>
</evidence>
<dbReference type="AlphaFoldDB" id="A0A2G2V2F9"/>
<sequence>MMFDESSSWWSSNMKLLPYSDVLKDVLHLSHSQLSLDEAEDAVNEDIIEEDVTQIPWKIGLHQQPGKEGELNRANTPPLLTRLTWIRKQNLKYANTAIVEEENEKDLENFEEAIQNSK</sequence>
<protein>
    <submittedName>
        <fullName evidence="1">Uncharacterized protein</fullName>
    </submittedName>
</protein>
<organism evidence="1 2">
    <name type="scientific">Capsicum baccatum</name>
    <name type="common">Peruvian pepper</name>
    <dbReference type="NCBI Taxonomy" id="33114"/>
    <lineage>
        <taxon>Eukaryota</taxon>
        <taxon>Viridiplantae</taxon>
        <taxon>Streptophyta</taxon>
        <taxon>Embryophyta</taxon>
        <taxon>Tracheophyta</taxon>
        <taxon>Spermatophyta</taxon>
        <taxon>Magnoliopsida</taxon>
        <taxon>eudicotyledons</taxon>
        <taxon>Gunneridae</taxon>
        <taxon>Pentapetalae</taxon>
        <taxon>asterids</taxon>
        <taxon>lamiids</taxon>
        <taxon>Solanales</taxon>
        <taxon>Solanaceae</taxon>
        <taxon>Solanoideae</taxon>
        <taxon>Capsiceae</taxon>
        <taxon>Capsicum</taxon>
    </lineage>
</organism>
<proteinExistence type="predicted"/>
<comment type="caution">
    <text evidence="1">The sequence shown here is derived from an EMBL/GenBank/DDBJ whole genome shotgun (WGS) entry which is preliminary data.</text>
</comment>
<accession>A0A2G2V2F9</accession>
<reference evidence="1 2" key="1">
    <citation type="journal article" date="2017" name="Genome Biol.">
        <title>New reference genome sequences of hot pepper reveal the massive evolution of plant disease-resistance genes by retroduplication.</title>
        <authorList>
            <person name="Kim S."/>
            <person name="Park J."/>
            <person name="Yeom S.I."/>
            <person name="Kim Y.M."/>
            <person name="Seo E."/>
            <person name="Kim K.T."/>
            <person name="Kim M.S."/>
            <person name="Lee J.M."/>
            <person name="Cheong K."/>
            <person name="Shin H.S."/>
            <person name="Kim S.B."/>
            <person name="Han K."/>
            <person name="Lee J."/>
            <person name="Park M."/>
            <person name="Lee H.A."/>
            <person name="Lee H.Y."/>
            <person name="Lee Y."/>
            <person name="Oh S."/>
            <person name="Lee J.H."/>
            <person name="Choi E."/>
            <person name="Choi E."/>
            <person name="Lee S.E."/>
            <person name="Jeon J."/>
            <person name="Kim H."/>
            <person name="Choi G."/>
            <person name="Song H."/>
            <person name="Lee J."/>
            <person name="Lee S.C."/>
            <person name="Kwon J.K."/>
            <person name="Lee H.Y."/>
            <person name="Koo N."/>
            <person name="Hong Y."/>
            <person name="Kim R.W."/>
            <person name="Kang W.H."/>
            <person name="Huh J.H."/>
            <person name="Kang B.C."/>
            <person name="Yang T.J."/>
            <person name="Lee Y.H."/>
            <person name="Bennetzen J.L."/>
            <person name="Choi D."/>
        </authorList>
    </citation>
    <scope>NUCLEOTIDE SEQUENCE [LARGE SCALE GENOMIC DNA]</scope>
    <source>
        <strain evidence="2">cv. PBC81</strain>
    </source>
</reference>
<dbReference type="Proteomes" id="UP000224567">
    <property type="component" value="Unassembled WGS sequence"/>
</dbReference>
<keyword evidence="2" id="KW-1185">Reference proteome</keyword>
<dbReference type="EMBL" id="MLFT02000525">
    <property type="protein sequence ID" value="PHT27149.1"/>
    <property type="molecule type" value="Genomic_DNA"/>
</dbReference>